<keyword evidence="3" id="KW-1185">Reference proteome</keyword>
<evidence type="ECO:0000313" key="3">
    <source>
        <dbReference type="Proteomes" id="UP000075920"/>
    </source>
</evidence>
<accession>A0A182WHK2</accession>
<keyword evidence="1" id="KW-0812">Transmembrane</keyword>
<dbReference type="GO" id="GO:0016020">
    <property type="term" value="C:membrane"/>
    <property type="evidence" value="ECO:0007669"/>
    <property type="project" value="TreeGrafter"/>
</dbReference>
<reference evidence="2" key="2">
    <citation type="submission" date="2020-05" db="UniProtKB">
        <authorList>
            <consortium name="EnsemblMetazoa"/>
        </authorList>
    </citation>
    <scope>IDENTIFICATION</scope>
    <source>
        <strain evidence="2">MINIMUS1</strain>
    </source>
</reference>
<dbReference type="AlphaFoldDB" id="A0A182WHK2"/>
<dbReference type="PANTHER" id="PTHR12242:SF46">
    <property type="entry name" value="IP08657P-RELATED"/>
    <property type="match status" value="1"/>
</dbReference>
<feature type="transmembrane region" description="Helical" evidence="1">
    <location>
        <begin position="77"/>
        <end position="101"/>
    </location>
</feature>
<organism evidence="2 3">
    <name type="scientific">Anopheles minimus</name>
    <dbReference type="NCBI Taxonomy" id="112268"/>
    <lineage>
        <taxon>Eukaryota</taxon>
        <taxon>Metazoa</taxon>
        <taxon>Ecdysozoa</taxon>
        <taxon>Arthropoda</taxon>
        <taxon>Hexapoda</taxon>
        <taxon>Insecta</taxon>
        <taxon>Pterygota</taxon>
        <taxon>Neoptera</taxon>
        <taxon>Endopterygota</taxon>
        <taxon>Diptera</taxon>
        <taxon>Nematocera</taxon>
        <taxon>Culicoidea</taxon>
        <taxon>Culicidae</taxon>
        <taxon>Anophelinae</taxon>
        <taxon>Anopheles</taxon>
    </lineage>
</organism>
<evidence type="ECO:0000256" key="1">
    <source>
        <dbReference type="SAM" id="Phobius"/>
    </source>
</evidence>
<proteinExistence type="predicted"/>
<sequence>MPNKFVSACKEELEVRNCGFAHLPAEEFVKSQWQSRTKSICFLLYRLALAIFFTGVVINSMVVAVERQEFSKYFIYLTHWGILLCMGTTVMGAVLVMIWYFHPEYSGKLQKTNYTPICFCKGGACCM</sequence>
<name>A0A182WHK2_9DIPT</name>
<keyword evidence="1" id="KW-1133">Transmembrane helix</keyword>
<keyword evidence="1" id="KW-0472">Membrane</keyword>
<dbReference type="PANTHER" id="PTHR12242">
    <property type="entry name" value="OS02G0130600 PROTEIN-RELATED"/>
    <property type="match status" value="1"/>
</dbReference>
<dbReference type="EnsemblMetazoa" id="AMIN009856-RA">
    <property type="protein sequence ID" value="AMIN009856-PA"/>
    <property type="gene ID" value="AMIN009856"/>
</dbReference>
<dbReference type="STRING" id="112268.A0A182WHK2"/>
<protein>
    <submittedName>
        <fullName evidence="2">Uncharacterized protein</fullName>
    </submittedName>
</protein>
<feature type="transmembrane region" description="Helical" evidence="1">
    <location>
        <begin position="43"/>
        <end position="65"/>
    </location>
</feature>
<dbReference type="VEuPathDB" id="VectorBase:AMIN009856"/>
<reference evidence="3" key="1">
    <citation type="submission" date="2013-03" db="EMBL/GenBank/DDBJ databases">
        <title>The Genome Sequence of Anopheles minimus MINIMUS1.</title>
        <authorList>
            <consortium name="The Broad Institute Genomics Platform"/>
            <person name="Neafsey D.E."/>
            <person name="Walton C."/>
            <person name="Walker B."/>
            <person name="Young S.K."/>
            <person name="Zeng Q."/>
            <person name="Gargeya S."/>
            <person name="Fitzgerald M."/>
            <person name="Haas B."/>
            <person name="Abouelleil A."/>
            <person name="Allen A.W."/>
            <person name="Alvarado L."/>
            <person name="Arachchi H.M."/>
            <person name="Berlin A.M."/>
            <person name="Chapman S.B."/>
            <person name="Gainer-Dewar J."/>
            <person name="Goldberg J."/>
            <person name="Griggs A."/>
            <person name="Gujja S."/>
            <person name="Hansen M."/>
            <person name="Howarth C."/>
            <person name="Imamovic A."/>
            <person name="Ireland A."/>
            <person name="Larimer J."/>
            <person name="McCowan C."/>
            <person name="Murphy C."/>
            <person name="Pearson M."/>
            <person name="Poon T.W."/>
            <person name="Priest M."/>
            <person name="Roberts A."/>
            <person name="Saif S."/>
            <person name="Shea T."/>
            <person name="Sisk P."/>
            <person name="Sykes S."/>
            <person name="Wortman J."/>
            <person name="Nusbaum C."/>
            <person name="Birren B."/>
        </authorList>
    </citation>
    <scope>NUCLEOTIDE SEQUENCE [LARGE SCALE GENOMIC DNA]</scope>
    <source>
        <strain evidence="3">MINIMUS1</strain>
    </source>
</reference>
<dbReference type="Pfam" id="PF21534">
    <property type="entry name" value="Rost"/>
    <property type="match status" value="1"/>
</dbReference>
<dbReference type="Proteomes" id="UP000075920">
    <property type="component" value="Unassembled WGS sequence"/>
</dbReference>
<evidence type="ECO:0000313" key="2">
    <source>
        <dbReference type="EnsemblMetazoa" id="AMIN009856-PA"/>
    </source>
</evidence>
<dbReference type="InterPro" id="IPR049352">
    <property type="entry name" value="Rost"/>
</dbReference>